<feature type="region of interest" description="Disordered" evidence="1">
    <location>
        <begin position="37"/>
        <end position="278"/>
    </location>
</feature>
<evidence type="ECO:0000259" key="2">
    <source>
        <dbReference type="Pfam" id="PF11160"/>
    </source>
</evidence>
<comment type="caution">
    <text evidence="3">The sequence shown here is derived from an EMBL/GenBank/DDBJ whole genome shotgun (WGS) entry which is preliminary data.</text>
</comment>
<gene>
    <name evidence="3" type="ORF">D6C91_00566</name>
</gene>
<feature type="compositionally biased region" description="Basic and acidic residues" evidence="1">
    <location>
        <begin position="139"/>
        <end position="192"/>
    </location>
</feature>
<evidence type="ECO:0000256" key="1">
    <source>
        <dbReference type="SAM" id="MobiDB-lite"/>
    </source>
</evidence>
<dbReference type="Proteomes" id="UP000308005">
    <property type="component" value="Unassembled WGS sequence"/>
</dbReference>
<dbReference type="EMBL" id="QZBM01000008">
    <property type="protein sequence ID" value="THZ32108.1"/>
    <property type="molecule type" value="Genomic_DNA"/>
</dbReference>
<dbReference type="Pfam" id="PF11160">
    <property type="entry name" value="Hva1_TUDOR"/>
    <property type="match status" value="1"/>
</dbReference>
<organism evidence="3 4">
    <name type="scientific">Aureobasidium pullulans</name>
    <name type="common">Black yeast</name>
    <name type="synonym">Pullularia pullulans</name>
    <dbReference type="NCBI Taxonomy" id="5580"/>
    <lineage>
        <taxon>Eukaryota</taxon>
        <taxon>Fungi</taxon>
        <taxon>Dikarya</taxon>
        <taxon>Ascomycota</taxon>
        <taxon>Pezizomycotina</taxon>
        <taxon>Dothideomycetes</taxon>
        <taxon>Dothideomycetidae</taxon>
        <taxon>Dothideales</taxon>
        <taxon>Saccotheciaceae</taxon>
        <taxon>Aureobasidium</taxon>
    </lineage>
</organism>
<protein>
    <recommendedName>
        <fullName evidence="2">Hypervirulence associated protein TUDOR domain-containing protein</fullName>
    </recommendedName>
</protein>
<feature type="compositionally biased region" description="Basic and acidic residues" evidence="1">
    <location>
        <begin position="89"/>
        <end position="111"/>
    </location>
</feature>
<evidence type="ECO:0000313" key="4">
    <source>
        <dbReference type="Proteomes" id="UP000308005"/>
    </source>
</evidence>
<dbReference type="InterPro" id="IPR021331">
    <property type="entry name" value="Hva1_TUDOR"/>
</dbReference>
<dbReference type="AlphaFoldDB" id="A0A4S9U4J2"/>
<feature type="domain" description="Hypervirulence associated protein TUDOR" evidence="2">
    <location>
        <begin position="278"/>
        <end position="335"/>
    </location>
</feature>
<feature type="compositionally biased region" description="Basic and acidic residues" evidence="1">
    <location>
        <begin position="233"/>
        <end position="249"/>
    </location>
</feature>
<name>A0A4S9U4J2_AURPU</name>
<feature type="compositionally biased region" description="Basic and acidic residues" evidence="1">
    <location>
        <begin position="39"/>
        <end position="60"/>
    </location>
</feature>
<reference evidence="3 4" key="1">
    <citation type="submission" date="2018-10" db="EMBL/GenBank/DDBJ databases">
        <title>Fifty Aureobasidium pullulans genomes reveal a recombining polyextremotolerant generalist.</title>
        <authorList>
            <person name="Gostincar C."/>
            <person name="Turk M."/>
            <person name="Zajc J."/>
            <person name="Gunde-Cimerman N."/>
        </authorList>
    </citation>
    <scope>NUCLEOTIDE SEQUENCE [LARGE SCALE GENOMIC DNA]</scope>
    <source>
        <strain evidence="3 4">EXF-3863</strain>
    </source>
</reference>
<accession>A0A4S9U4J2</accession>
<sequence length="338" mass="38053">MPLTRTTPIVKHFLNTTRSRTSTLLIRTFIPSIVTNMPPKDKYTDPELRDEVKEEIHQGDKGGAPGQWSARKAQMMASEYKKRGGGYTTDKKDQDESQEHLSKWGEEEWQTKDGSANAKNEDGTQQRYLPKKAWENMSEQEKKETDDKKQAESKEGKQHVENTDKAKESRKQANEEEDESYAKKKAEEKKEDGEEEEAQAGDKRTRSSKSASPSKKQKQNDGAAKDTSSPSKSKSDAKKDDSKDTKSPSKDQQSTSDSKSKDPPGKPASTDRLPEKDQEVYWKTLGNWTKGTVVEVAYSEKEVDGKKVKASEEDPRIVLKSDSSGKIAVHKPDAVYFE</sequence>
<proteinExistence type="predicted"/>
<evidence type="ECO:0000313" key="3">
    <source>
        <dbReference type="EMBL" id="THZ32108.1"/>
    </source>
</evidence>
<dbReference type="Gene3D" id="2.30.30.1060">
    <property type="match status" value="1"/>
</dbReference>